<dbReference type="AlphaFoldDB" id="A0A7Y9LBT7"/>
<organism evidence="1 2">
    <name type="scientific">Microlunatus parietis</name>
    <dbReference type="NCBI Taxonomy" id="682979"/>
    <lineage>
        <taxon>Bacteria</taxon>
        <taxon>Bacillati</taxon>
        <taxon>Actinomycetota</taxon>
        <taxon>Actinomycetes</taxon>
        <taxon>Propionibacteriales</taxon>
        <taxon>Propionibacteriaceae</taxon>
        <taxon>Microlunatus</taxon>
    </lineage>
</organism>
<dbReference type="Proteomes" id="UP000569914">
    <property type="component" value="Unassembled WGS sequence"/>
</dbReference>
<reference evidence="1 2" key="1">
    <citation type="submission" date="2020-07" db="EMBL/GenBank/DDBJ databases">
        <title>Sequencing the genomes of 1000 actinobacteria strains.</title>
        <authorList>
            <person name="Klenk H.-P."/>
        </authorList>
    </citation>
    <scope>NUCLEOTIDE SEQUENCE [LARGE SCALE GENOMIC DNA]</scope>
    <source>
        <strain evidence="1 2">DSM 22083</strain>
    </source>
</reference>
<dbReference type="EMBL" id="JACCBU010000001">
    <property type="protein sequence ID" value="NYE72092.1"/>
    <property type="molecule type" value="Genomic_DNA"/>
</dbReference>
<evidence type="ECO:0000313" key="2">
    <source>
        <dbReference type="Proteomes" id="UP000569914"/>
    </source>
</evidence>
<proteinExistence type="predicted"/>
<dbReference type="RefSeq" id="WP_179752678.1">
    <property type="nucleotide sequence ID" value="NZ_JACCBU010000001.1"/>
</dbReference>
<comment type="caution">
    <text evidence="1">The sequence shown here is derived from an EMBL/GenBank/DDBJ whole genome shotgun (WGS) entry which is preliminary data.</text>
</comment>
<gene>
    <name evidence="1" type="ORF">BKA15_003421</name>
</gene>
<sequence>MNQYGARALEHWRRYAPDRVAELESPEAFFTDLGAEIAGQVSELAARLENNPALMLEMTRSSEQTYLHDAARRMTARRIAEEVVMNQLAWVHDPSLPLEQAREEWEQTRPADENLIVWAERTQDAPYPVHSSAELEEKATEWALPVEFLEGLLAAEIPRQYMEAHADVLAEAATIRFLREVR</sequence>
<accession>A0A7Y9LBT7</accession>
<protein>
    <submittedName>
        <fullName evidence="1">PAS domain-containing protein</fullName>
    </submittedName>
</protein>
<evidence type="ECO:0000313" key="1">
    <source>
        <dbReference type="EMBL" id="NYE72092.1"/>
    </source>
</evidence>
<keyword evidence="2" id="KW-1185">Reference proteome</keyword>
<name>A0A7Y9LBT7_9ACTN</name>